<evidence type="ECO:0000259" key="10">
    <source>
        <dbReference type="Pfam" id="PF13962"/>
    </source>
</evidence>
<evidence type="ECO:0000256" key="2">
    <source>
        <dbReference type="ARBA" id="ARBA00022692"/>
    </source>
</evidence>
<sequence>MAEAPEMASLATNDGFSPLYLAAMTGSAPTVRALLRPSAEGTPSPASFSGPAGRTALHVAASVSKGRTPLHFAALYGKLDIVELFLQHCHASSLELASISDNSGSSPLHIAAMVAETGIIDELTKGWPNYYELVDDKGRNFLHRAVEHGQETVVRHICRNDMFTMLLNATDSQGNTPLHLAAESGNPGIASLILATTSVDMGITNKDGLTAGDLARRARAIGLRRYFLNPQTVLYNCLRWSRAPFTLEGDLGLQVDREKDKIARAKKEEENDNIAPAEEEEEEKDNIGEARAIASVLIATVAFAAAFTVPGGFIADDRARAGTAVLGSSFAFRAFAVSDTIAFLCSIVATCFLIYSGDARRIPRSKHSWYRRWTSGLVQAGAQFLIAAFAFQLVLGVAVNRWLIVFVYVACLASVLICFPSAWVPLNFGVGKAIWRRAGWRGLVNIHERPSTLPEFFHLFTDSVLYKALRRPLFALLISAMFVAAIVLSIALPNY</sequence>
<reference evidence="11 12" key="1">
    <citation type="journal article" date="2010" name="Nature">
        <title>Genome sequencing and analysis of the model grass Brachypodium distachyon.</title>
        <authorList>
            <consortium name="International Brachypodium Initiative"/>
        </authorList>
    </citation>
    <scope>NUCLEOTIDE SEQUENCE [LARGE SCALE GENOMIC DNA]</scope>
    <source>
        <strain evidence="11 12">Bd21</strain>
    </source>
</reference>
<evidence type="ECO:0000313" key="12">
    <source>
        <dbReference type="EnsemblPlants" id="PNT76997"/>
    </source>
</evidence>
<dbReference type="InterPro" id="IPR026961">
    <property type="entry name" value="PGG_dom"/>
</dbReference>
<dbReference type="Pfam" id="PF00023">
    <property type="entry name" value="Ank"/>
    <property type="match status" value="1"/>
</dbReference>
<dbReference type="Gene3D" id="1.25.40.20">
    <property type="entry name" value="Ankyrin repeat-containing domain"/>
    <property type="match status" value="1"/>
</dbReference>
<dbReference type="PROSITE" id="PS50297">
    <property type="entry name" value="ANK_REP_REGION"/>
    <property type="match status" value="3"/>
</dbReference>
<dbReference type="PANTHER" id="PTHR24186:SF50">
    <property type="entry name" value="ANKYRIN REPEAT-CONTAINING PROTEIN ITN1-LIKE ISOFORM X1"/>
    <property type="match status" value="1"/>
</dbReference>
<proteinExistence type="predicted"/>
<evidence type="ECO:0000256" key="5">
    <source>
        <dbReference type="ARBA" id="ARBA00023043"/>
    </source>
</evidence>
<keyword evidence="2 9" id="KW-0812">Transmembrane</keyword>
<feature type="transmembrane region" description="Helical" evidence="9">
    <location>
        <begin position="473"/>
        <end position="492"/>
    </location>
</feature>
<evidence type="ECO:0000256" key="1">
    <source>
        <dbReference type="ARBA" id="ARBA00004141"/>
    </source>
</evidence>
<keyword evidence="6 9" id="KW-0472">Membrane</keyword>
<dbReference type="PROSITE" id="PS50088">
    <property type="entry name" value="ANK_REPEAT"/>
    <property type="match status" value="3"/>
</dbReference>
<gene>
    <name evidence="11" type="ORF">BRADI_1g56725v3</name>
</gene>
<feature type="transmembrane region" description="Helical" evidence="9">
    <location>
        <begin position="405"/>
        <end position="426"/>
    </location>
</feature>
<keyword evidence="3" id="KW-0677">Repeat</keyword>
<dbReference type="Gramene" id="PNT76997">
    <property type="protein sequence ID" value="PNT76997"/>
    <property type="gene ID" value="BRADI_1g56725v3"/>
</dbReference>
<evidence type="ECO:0000256" key="7">
    <source>
        <dbReference type="PROSITE-ProRule" id="PRU00023"/>
    </source>
</evidence>
<organism evidence="11">
    <name type="scientific">Brachypodium distachyon</name>
    <name type="common">Purple false brome</name>
    <name type="synonym">Trachynia distachya</name>
    <dbReference type="NCBI Taxonomy" id="15368"/>
    <lineage>
        <taxon>Eukaryota</taxon>
        <taxon>Viridiplantae</taxon>
        <taxon>Streptophyta</taxon>
        <taxon>Embryophyta</taxon>
        <taxon>Tracheophyta</taxon>
        <taxon>Spermatophyta</taxon>
        <taxon>Magnoliopsida</taxon>
        <taxon>Liliopsida</taxon>
        <taxon>Poales</taxon>
        <taxon>Poaceae</taxon>
        <taxon>BOP clade</taxon>
        <taxon>Pooideae</taxon>
        <taxon>Stipodae</taxon>
        <taxon>Brachypodieae</taxon>
        <taxon>Brachypodium</taxon>
    </lineage>
</organism>
<feature type="transmembrane region" description="Helical" evidence="9">
    <location>
        <begin position="292"/>
        <end position="314"/>
    </location>
</feature>
<dbReference type="PANTHER" id="PTHR24186">
    <property type="entry name" value="PROTEIN PHOSPHATASE 1 REGULATORY SUBUNIT"/>
    <property type="match status" value="1"/>
</dbReference>
<feature type="transmembrane region" description="Helical" evidence="9">
    <location>
        <begin position="376"/>
        <end position="399"/>
    </location>
</feature>
<dbReference type="EnsemblPlants" id="PNT76997">
    <property type="protein sequence ID" value="PNT76997"/>
    <property type="gene ID" value="BRADI_1g56725v3"/>
</dbReference>
<dbReference type="Pfam" id="PF12796">
    <property type="entry name" value="Ank_2"/>
    <property type="match status" value="1"/>
</dbReference>
<keyword evidence="5 7" id="KW-0040">ANK repeat</keyword>
<feature type="region of interest" description="Disordered" evidence="8">
    <location>
        <begin position="264"/>
        <end position="285"/>
    </location>
</feature>
<dbReference type="AlphaFoldDB" id="A0A2K2DRT5"/>
<name>A0A2K2DRT5_BRADI</name>
<reference evidence="12" key="3">
    <citation type="submission" date="2018-08" db="UniProtKB">
        <authorList>
            <consortium name="EnsemblPlants"/>
        </authorList>
    </citation>
    <scope>IDENTIFICATION</scope>
    <source>
        <strain evidence="12">cv. Bd21</strain>
    </source>
</reference>
<evidence type="ECO:0000256" key="4">
    <source>
        <dbReference type="ARBA" id="ARBA00022989"/>
    </source>
</evidence>
<protein>
    <recommendedName>
        <fullName evidence="10">PGG domain-containing protein</fullName>
    </recommendedName>
</protein>
<dbReference type="InterPro" id="IPR002110">
    <property type="entry name" value="Ankyrin_rpt"/>
</dbReference>
<dbReference type="SUPFAM" id="SSF48403">
    <property type="entry name" value="Ankyrin repeat"/>
    <property type="match status" value="1"/>
</dbReference>
<dbReference type="Proteomes" id="UP000008810">
    <property type="component" value="Chromosome 1"/>
</dbReference>
<dbReference type="InterPro" id="IPR036770">
    <property type="entry name" value="Ankyrin_rpt-contain_sf"/>
</dbReference>
<dbReference type="EMBL" id="CM000880">
    <property type="protein sequence ID" value="PNT76997.1"/>
    <property type="molecule type" value="Genomic_DNA"/>
</dbReference>
<evidence type="ECO:0000256" key="9">
    <source>
        <dbReference type="SAM" id="Phobius"/>
    </source>
</evidence>
<feature type="transmembrane region" description="Helical" evidence="9">
    <location>
        <begin position="334"/>
        <end position="355"/>
    </location>
</feature>
<evidence type="ECO:0000313" key="11">
    <source>
        <dbReference type="EMBL" id="PNT76997.1"/>
    </source>
</evidence>
<dbReference type="SMART" id="SM00248">
    <property type="entry name" value="ANK"/>
    <property type="match status" value="5"/>
</dbReference>
<dbReference type="Pfam" id="PF13962">
    <property type="entry name" value="PGG"/>
    <property type="match status" value="1"/>
</dbReference>
<evidence type="ECO:0000256" key="6">
    <source>
        <dbReference type="ARBA" id="ARBA00023136"/>
    </source>
</evidence>
<keyword evidence="4 9" id="KW-1133">Transmembrane helix</keyword>
<dbReference type="GO" id="GO:0016020">
    <property type="term" value="C:membrane"/>
    <property type="evidence" value="ECO:0007669"/>
    <property type="project" value="UniProtKB-SubCell"/>
</dbReference>
<feature type="repeat" description="ANK" evidence="7">
    <location>
        <begin position="65"/>
        <end position="88"/>
    </location>
</feature>
<evidence type="ECO:0000313" key="13">
    <source>
        <dbReference type="Proteomes" id="UP000008810"/>
    </source>
</evidence>
<accession>A0A2K2DRT5</accession>
<keyword evidence="13" id="KW-1185">Reference proteome</keyword>
<comment type="subcellular location">
    <subcellularLocation>
        <location evidence="1">Membrane</location>
        <topology evidence="1">Multi-pass membrane protein</topology>
    </subcellularLocation>
</comment>
<feature type="repeat" description="ANK" evidence="7">
    <location>
        <begin position="14"/>
        <end position="40"/>
    </location>
</feature>
<dbReference type="OrthoDB" id="681442at2759"/>
<evidence type="ECO:0000256" key="3">
    <source>
        <dbReference type="ARBA" id="ARBA00022737"/>
    </source>
</evidence>
<dbReference type="ExpressionAtlas" id="A0A2K2DRT5">
    <property type="expression patterns" value="baseline"/>
</dbReference>
<reference evidence="11" key="2">
    <citation type="submission" date="2017-06" db="EMBL/GenBank/DDBJ databases">
        <title>WGS assembly of Brachypodium distachyon.</title>
        <authorList>
            <consortium name="The International Brachypodium Initiative"/>
            <person name="Lucas S."/>
            <person name="Harmon-Smith M."/>
            <person name="Lail K."/>
            <person name="Tice H."/>
            <person name="Grimwood J."/>
            <person name="Bruce D."/>
            <person name="Barry K."/>
            <person name="Shu S."/>
            <person name="Lindquist E."/>
            <person name="Wang M."/>
            <person name="Pitluck S."/>
            <person name="Vogel J.P."/>
            <person name="Garvin D.F."/>
            <person name="Mockler T.C."/>
            <person name="Schmutz J."/>
            <person name="Rokhsar D."/>
            <person name="Bevan M.W."/>
        </authorList>
    </citation>
    <scope>NUCLEOTIDE SEQUENCE</scope>
    <source>
        <strain evidence="11">Bd21</strain>
    </source>
</reference>
<feature type="domain" description="PGG" evidence="10">
    <location>
        <begin position="285"/>
        <end position="394"/>
    </location>
</feature>
<feature type="repeat" description="ANK" evidence="7">
    <location>
        <begin position="173"/>
        <end position="206"/>
    </location>
</feature>
<evidence type="ECO:0000256" key="8">
    <source>
        <dbReference type="SAM" id="MobiDB-lite"/>
    </source>
</evidence>